<keyword evidence="1" id="KW-0328">Glycosyltransferase</keyword>
<dbReference type="Proteomes" id="UP000245263">
    <property type="component" value="Chromosome 1"/>
</dbReference>
<evidence type="ECO:0000256" key="2">
    <source>
        <dbReference type="ARBA" id="ARBA00022679"/>
    </source>
</evidence>
<dbReference type="PANTHER" id="PTHR30160:SF1">
    <property type="entry name" value="LIPOPOLYSACCHARIDE 1,2-N-ACETYLGLUCOSAMINETRANSFERASE-RELATED"/>
    <property type="match status" value="1"/>
</dbReference>
<evidence type="ECO:0000256" key="4">
    <source>
        <dbReference type="ARBA" id="ARBA00044042"/>
    </source>
</evidence>
<dbReference type="EC" id="2.4.99.24" evidence="4"/>
<reference evidence="6 7" key="1">
    <citation type="submission" date="2021-08" db="EMBL/GenBank/DDBJ databases">
        <title>Complete genome sequence of Leptospira kobayashii strain E30.</title>
        <authorList>
            <person name="Nakao R."/>
            <person name="Nakamura S."/>
            <person name="Masuzawa T."/>
            <person name="Koizumi N."/>
        </authorList>
    </citation>
    <scope>NUCLEOTIDE SEQUENCE [LARGE SCALE GENOMIC DNA]</scope>
    <source>
        <strain evidence="6 7">E30</strain>
    </source>
</reference>
<evidence type="ECO:0000256" key="5">
    <source>
        <dbReference type="ARBA" id="ARBA00047503"/>
    </source>
</evidence>
<gene>
    <name evidence="6" type="primary">rfaF</name>
    <name evidence="6" type="ORF">LPTSP3_g17240</name>
</gene>
<organism evidence="6 7">
    <name type="scientific">Leptospira kobayashii</name>
    <dbReference type="NCBI Taxonomy" id="1917830"/>
    <lineage>
        <taxon>Bacteria</taxon>
        <taxon>Pseudomonadati</taxon>
        <taxon>Spirochaetota</taxon>
        <taxon>Spirochaetia</taxon>
        <taxon>Leptospirales</taxon>
        <taxon>Leptospiraceae</taxon>
        <taxon>Leptospira</taxon>
    </lineage>
</organism>
<sequence>MTEKILIIQTAFLGDLILSTPFFRAVKRKFPESELHVLVNKGTEQVLDGNPDIDRVVPIDKKTIKKNPIAFFRFARSLRREHYDQVYSAHFSFRSSLLSWFSSAKFRVGYLESGFSFLHTKKVSRPKLGPHEVEKLFSLLYDDVSEYPVGRDRRPFLYPKASDVESFESAANRMKVTKRDYIIIAPSSLWETKRMPEEKFASFISLILRKRTEAVILIGSKADLSIEEKIFQLLSIEPLKSHERTRLMSVVGKTSLSELAVWIQNASAIVSNDSSPIHFASAFNVPTVMIYGATVPAFGYSTLSERNRIMEVSGLDCRPCGIHGGRICPESHFRCMLDQQPQKLFESLEEILKSS</sequence>
<protein>
    <recommendedName>
        <fullName evidence="4">lipopolysaccharide heptosyltransferase II</fullName>
        <ecNumber evidence="4">2.4.99.24</ecNumber>
    </recommendedName>
</protein>
<dbReference type="PANTHER" id="PTHR30160">
    <property type="entry name" value="TETRAACYLDISACCHARIDE 4'-KINASE-RELATED"/>
    <property type="match status" value="1"/>
</dbReference>
<evidence type="ECO:0000256" key="3">
    <source>
        <dbReference type="ARBA" id="ARBA00043995"/>
    </source>
</evidence>
<dbReference type="InterPro" id="IPR051199">
    <property type="entry name" value="LPS_LOS_Heptosyltrfase"/>
</dbReference>
<comment type="similarity">
    <text evidence="3">Belongs to the glycosyltransferase 9 family.</text>
</comment>
<accession>A0ABM7UJ59</accession>
<dbReference type="Gene3D" id="3.40.50.2000">
    <property type="entry name" value="Glycogen Phosphorylase B"/>
    <property type="match status" value="2"/>
</dbReference>
<dbReference type="InterPro" id="IPR011910">
    <property type="entry name" value="RfaF"/>
</dbReference>
<keyword evidence="7" id="KW-1185">Reference proteome</keyword>
<comment type="catalytic activity">
    <reaction evidence="5">
        <text>an L-alpha-D-Hep-(1-&gt;5)-[alpha-Kdo-(2-&gt;4)]-alpha-Kdo-(2-&gt;6)-lipid A + ADP-L-glycero-beta-D-manno-heptose = an L-alpha-D-Hep-(1-&gt;3)-L-alpha-D-Hep-(1-&gt;5)-[alpha-Kdo-(2-&gt;4)]-alpha-Kdo-(2-&gt;6)-lipid A + ADP + H(+)</text>
        <dbReference type="Rhea" id="RHEA:74071"/>
        <dbReference type="ChEBI" id="CHEBI:15378"/>
        <dbReference type="ChEBI" id="CHEBI:61506"/>
        <dbReference type="ChEBI" id="CHEBI:193068"/>
        <dbReference type="ChEBI" id="CHEBI:193069"/>
        <dbReference type="ChEBI" id="CHEBI:456216"/>
        <dbReference type="EC" id="2.4.99.24"/>
    </reaction>
</comment>
<name>A0ABM7UJ59_9LEPT</name>
<dbReference type="EMBL" id="AP025028">
    <property type="protein sequence ID" value="BDA78794.1"/>
    <property type="molecule type" value="Genomic_DNA"/>
</dbReference>
<dbReference type="RefSeq" id="WP_109019760.1">
    <property type="nucleotide sequence ID" value="NZ_AP025028.1"/>
</dbReference>
<evidence type="ECO:0000313" key="6">
    <source>
        <dbReference type="EMBL" id="BDA78794.1"/>
    </source>
</evidence>
<dbReference type="NCBIfam" id="TIGR02195">
    <property type="entry name" value="heptsyl_trn_II"/>
    <property type="match status" value="1"/>
</dbReference>
<dbReference type="SUPFAM" id="SSF53756">
    <property type="entry name" value="UDP-Glycosyltransferase/glycogen phosphorylase"/>
    <property type="match status" value="1"/>
</dbReference>
<dbReference type="Pfam" id="PF01075">
    <property type="entry name" value="Glyco_transf_9"/>
    <property type="match status" value="1"/>
</dbReference>
<proteinExistence type="inferred from homology"/>
<keyword evidence="2" id="KW-0808">Transferase</keyword>
<dbReference type="InterPro" id="IPR002201">
    <property type="entry name" value="Glyco_trans_9"/>
</dbReference>
<evidence type="ECO:0000313" key="7">
    <source>
        <dbReference type="Proteomes" id="UP000245263"/>
    </source>
</evidence>
<evidence type="ECO:0000256" key="1">
    <source>
        <dbReference type="ARBA" id="ARBA00022676"/>
    </source>
</evidence>
<dbReference type="CDD" id="cd03789">
    <property type="entry name" value="GT9_LPS_heptosyltransferase"/>
    <property type="match status" value="1"/>
</dbReference>